<evidence type="ECO:0000256" key="1">
    <source>
        <dbReference type="ARBA" id="ARBA00022857"/>
    </source>
</evidence>
<dbReference type="InterPro" id="IPR050223">
    <property type="entry name" value="D-isomer_2-hydroxyacid_DH"/>
</dbReference>
<accession>A0A0D1CKH1</accession>
<dbReference type="RefSeq" id="WP_236687871.1">
    <property type="nucleotide sequence ID" value="NZ_FZPF01000011.1"/>
</dbReference>
<name>A0A0D1CKH1_9RHOB</name>
<comment type="caution">
    <text evidence="7">The sequence shown here is derived from an EMBL/GenBank/DDBJ whole genome shotgun (WGS) entry which is preliminary data.</text>
</comment>
<dbReference type="GO" id="GO:0030267">
    <property type="term" value="F:glyoxylate reductase (NADPH) activity"/>
    <property type="evidence" value="ECO:0007669"/>
    <property type="project" value="UniProtKB-EC"/>
</dbReference>
<feature type="domain" description="D-isomer specific 2-hydroxyacid dehydrogenase NAD-binding" evidence="6">
    <location>
        <begin position="110"/>
        <end position="281"/>
    </location>
</feature>
<dbReference type="GO" id="GO:0005829">
    <property type="term" value="C:cytosol"/>
    <property type="evidence" value="ECO:0007669"/>
    <property type="project" value="TreeGrafter"/>
</dbReference>
<dbReference type="SUPFAM" id="SSF51735">
    <property type="entry name" value="NAD(P)-binding Rossmann-fold domains"/>
    <property type="match status" value="1"/>
</dbReference>
<dbReference type="InterPro" id="IPR029752">
    <property type="entry name" value="D-isomer_DH_CS1"/>
</dbReference>
<dbReference type="FunFam" id="3.40.50.720:FF:000213">
    <property type="entry name" value="Putative 2-hydroxyacid dehydrogenase"/>
    <property type="match status" value="1"/>
</dbReference>
<comment type="similarity">
    <text evidence="4">Belongs to the D-isomer specific 2-hydroxyacid dehydrogenase family.</text>
</comment>
<dbReference type="PANTHER" id="PTHR10996:SF178">
    <property type="entry name" value="2-HYDROXYACID DEHYDROGENASE YGL185C-RELATED"/>
    <property type="match status" value="1"/>
</dbReference>
<dbReference type="InterPro" id="IPR006139">
    <property type="entry name" value="D-isomer_2_OHA_DH_cat_dom"/>
</dbReference>
<dbReference type="Proteomes" id="UP000032232">
    <property type="component" value="Unassembled WGS sequence"/>
</dbReference>
<keyword evidence="8" id="KW-1185">Reference proteome</keyword>
<dbReference type="CDD" id="cd12156">
    <property type="entry name" value="HPPR"/>
    <property type="match status" value="1"/>
</dbReference>
<dbReference type="Pfam" id="PF00389">
    <property type="entry name" value="2-Hacid_dh"/>
    <property type="match status" value="1"/>
</dbReference>
<dbReference type="EMBL" id="JYFE01000055">
    <property type="protein sequence ID" value="KIT15247.1"/>
    <property type="molecule type" value="Genomic_DNA"/>
</dbReference>
<evidence type="ECO:0000313" key="7">
    <source>
        <dbReference type="EMBL" id="KIT15247.1"/>
    </source>
</evidence>
<dbReference type="Gene3D" id="3.40.50.720">
    <property type="entry name" value="NAD(P)-binding Rossmann-like Domain"/>
    <property type="match status" value="2"/>
</dbReference>
<evidence type="ECO:0000256" key="3">
    <source>
        <dbReference type="ARBA" id="ARBA00023027"/>
    </source>
</evidence>
<dbReference type="GO" id="GO:0016618">
    <property type="term" value="F:hydroxypyruvate reductase [NAD(P)H] activity"/>
    <property type="evidence" value="ECO:0007669"/>
    <property type="project" value="TreeGrafter"/>
</dbReference>
<gene>
    <name evidence="7" type="primary">ghrB</name>
    <name evidence="7" type="ORF">jaqu_30700</name>
</gene>
<dbReference type="GO" id="GO:0051287">
    <property type="term" value="F:NAD binding"/>
    <property type="evidence" value="ECO:0007669"/>
    <property type="project" value="InterPro"/>
</dbReference>
<protein>
    <submittedName>
        <fullName evidence="7">GhrB protein</fullName>
        <ecNumber evidence="7">1.1.1.79</ecNumber>
    </submittedName>
</protein>
<keyword evidence="3" id="KW-0520">NAD</keyword>
<dbReference type="InterPro" id="IPR036291">
    <property type="entry name" value="NAD(P)-bd_dom_sf"/>
</dbReference>
<dbReference type="Pfam" id="PF02826">
    <property type="entry name" value="2-Hacid_dh_C"/>
    <property type="match status" value="1"/>
</dbReference>
<dbReference type="STRING" id="935700.jaqu_30700"/>
<dbReference type="InterPro" id="IPR006140">
    <property type="entry name" value="D-isomer_DH_NAD-bd"/>
</dbReference>
<reference evidence="7 8" key="1">
    <citation type="submission" date="2015-02" db="EMBL/GenBank/DDBJ databases">
        <title>Genome Sequence of Jannaschia aquimarina DSM28248, a member of the Roseobacter clade.</title>
        <authorList>
            <person name="Voget S."/>
            <person name="Daniel R."/>
        </authorList>
    </citation>
    <scope>NUCLEOTIDE SEQUENCE [LARGE SCALE GENOMIC DNA]</scope>
    <source>
        <strain evidence="7 8">GSW-M26</strain>
    </source>
</reference>
<keyword evidence="2 4" id="KW-0560">Oxidoreductase</keyword>
<dbReference type="PANTHER" id="PTHR10996">
    <property type="entry name" value="2-HYDROXYACID DEHYDROGENASE-RELATED"/>
    <property type="match status" value="1"/>
</dbReference>
<evidence type="ECO:0000259" key="6">
    <source>
        <dbReference type="Pfam" id="PF02826"/>
    </source>
</evidence>
<dbReference type="EC" id="1.1.1.79" evidence="7"/>
<keyword evidence="1" id="KW-0521">NADP</keyword>
<feature type="domain" description="D-isomer specific 2-hydroxyacid dehydrogenase catalytic" evidence="5">
    <location>
        <begin position="38"/>
        <end position="312"/>
    </location>
</feature>
<proteinExistence type="inferred from homology"/>
<evidence type="ECO:0000256" key="2">
    <source>
        <dbReference type="ARBA" id="ARBA00023002"/>
    </source>
</evidence>
<evidence type="ECO:0000313" key="8">
    <source>
        <dbReference type="Proteomes" id="UP000032232"/>
    </source>
</evidence>
<organism evidence="7 8">
    <name type="scientific">Jannaschia aquimarina</name>
    <dbReference type="NCBI Taxonomy" id="935700"/>
    <lineage>
        <taxon>Bacteria</taxon>
        <taxon>Pseudomonadati</taxon>
        <taxon>Pseudomonadota</taxon>
        <taxon>Alphaproteobacteria</taxon>
        <taxon>Rhodobacterales</taxon>
        <taxon>Roseobacteraceae</taxon>
        <taxon>Jannaschia</taxon>
    </lineage>
</organism>
<dbReference type="SUPFAM" id="SSF52283">
    <property type="entry name" value="Formate/glycerate dehydrogenase catalytic domain-like"/>
    <property type="match status" value="1"/>
</dbReference>
<evidence type="ECO:0000259" key="5">
    <source>
        <dbReference type="Pfam" id="PF00389"/>
    </source>
</evidence>
<dbReference type="PROSITE" id="PS00065">
    <property type="entry name" value="D_2_HYDROXYACID_DH_1"/>
    <property type="match status" value="1"/>
</dbReference>
<sequence>MAKMPLLQIGGITDDMATKLETDFAPFPLLEQEDRAAFLADRGAEFEAILTNGHYGVPDDVAAATPNLKVVSSYGVGYDAIDADAFAERGILISHTPGVLNDEVAVTAISLWLAVYRALVPADAHARSGAWEKGEFPLTRSPMDRKVGILGLGRIGETIAAMVKAFRAEVHYHSRSKKDVPYTYHATPAALGEAVDVLIVITPGGPETQHIVDAEVLAALGKGGCLINVSRGSTVDEAALIEALQNGTIAGAGLDVFEHEPKIPQALKDMPERVVLLPHVGSATMETRAAMGDLTVRNLLQWKKDGTVETPVPECRVLNG</sequence>
<dbReference type="PATRIC" id="fig|935700.4.peg.3171"/>
<evidence type="ECO:0000256" key="4">
    <source>
        <dbReference type="RuleBase" id="RU003719"/>
    </source>
</evidence>
<dbReference type="AlphaFoldDB" id="A0A0D1CKH1"/>